<proteinExistence type="predicted"/>
<protein>
    <submittedName>
        <fullName evidence="2">PPE domain-containing protein</fullName>
    </submittedName>
</protein>
<gene>
    <name evidence="2" type="ORF">GIY23_02530</name>
</gene>
<feature type="compositionally biased region" description="Gly residues" evidence="1">
    <location>
        <begin position="259"/>
        <end position="275"/>
    </location>
</feature>
<keyword evidence="3" id="KW-1185">Reference proteome</keyword>
<evidence type="ECO:0000313" key="2">
    <source>
        <dbReference type="EMBL" id="QGK68577.1"/>
    </source>
</evidence>
<dbReference type="PANTHER" id="PTHR40903">
    <property type="entry name" value="GLYCINE-RICH CELL WALL STRUCTURAL PROTEIN 1-LIKE"/>
    <property type="match status" value="1"/>
</dbReference>
<dbReference type="EMBL" id="CP045929">
    <property type="protein sequence ID" value="QGK68577.1"/>
    <property type="molecule type" value="Genomic_DNA"/>
</dbReference>
<dbReference type="InterPro" id="IPR038332">
    <property type="entry name" value="PPE_sf"/>
</dbReference>
<feature type="compositionally biased region" description="Gly residues" evidence="1">
    <location>
        <begin position="286"/>
        <end position="375"/>
    </location>
</feature>
<dbReference type="Proteomes" id="UP000371041">
    <property type="component" value="Chromosome"/>
</dbReference>
<dbReference type="Gene3D" id="1.20.1260.20">
    <property type="entry name" value="PPE superfamily"/>
    <property type="match status" value="1"/>
</dbReference>
<feature type="compositionally biased region" description="Gly residues" evidence="1">
    <location>
        <begin position="438"/>
        <end position="463"/>
    </location>
</feature>
<dbReference type="PANTHER" id="PTHR40903:SF1">
    <property type="entry name" value="HYPHALLY REGULATED CELL WALL PROTEIN 3"/>
    <property type="match status" value="1"/>
</dbReference>
<name>A0A5Q3QCQ1_9PSEU</name>
<feature type="compositionally biased region" description="Low complexity" evidence="1">
    <location>
        <begin position="276"/>
        <end position="285"/>
    </location>
</feature>
<feature type="region of interest" description="Disordered" evidence="1">
    <location>
        <begin position="177"/>
        <end position="233"/>
    </location>
</feature>
<feature type="region of interest" description="Disordered" evidence="1">
    <location>
        <begin position="246"/>
        <end position="375"/>
    </location>
</feature>
<feature type="compositionally biased region" description="Low complexity" evidence="1">
    <location>
        <begin position="220"/>
        <end position="233"/>
    </location>
</feature>
<dbReference type="AlphaFoldDB" id="A0A5Q3QCQ1"/>
<sequence length="504" mass="47100">MVLPIIVGGYVVTRTSDSGNSDEIMNQVGFNHPEKYNQIHGGKGTGQLVDSVRTWKNDIAADFDEVANLIEDANKQAGVVWTGQAAEAHNAASRPMSQFAMDAQQVSDAVGSSAEAQVGNFSRVRDSMPEPVEVTATDNMLEKGGAWLTGSETDLQQQERQATAKAQEAKAHYDTYSNGVSSVNQGLPHYPKAPEMTYAPGDAQPHGKATVGSGNGYTGSGLSSDTSTVGGGSSVAAGSGYQGSFPHGSATGVDPASGSGSGVGGGASAGTGSPAGSGSAWSPSPGGAGAGVPGGAGVGGSGGAGTPGGISGGVIGAPGVGGGSGSRGGSGVGGGSGGRGGTGVGSGGRGATGVGGGSGGRGATGVGGGSGGGSGAGGRSGFGAGGRAGVGGLGGGSGSGVGGGSGSGVGSGSGGNNLGAGGRAGTGGLGGSGSTGGGVAGGAGARGGMGGGAMAPGARGRGAPGEDDQEHENKYMLDTDEAWEDLGLPPVAPAVFGDWDNDDR</sequence>
<feature type="region of interest" description="Disordered" evidence="1">
    <location>
        <begin position="438"/>
        <end position="475"/>
    </location>
</feature>
<reference evidence="3" key="1">
    <citation type="submission" date="2019-11" db="EMBL/GenBank/DDBJ databases">
        <title>The complete genome sequence of Saccharopolyspora sp. E2A.</title>
        <authorList>
            <person name="Zhang G."/>
        </authorList>
    </citation>
    <scope>NUCLEOTIDE SEQUENCE [LARGE SCALE GENOMIC DNA]</scope>
    <source>
        <strain evidence="3">E2A</strain>
    </source>
</reference>
<accession>A0A5Q3QCQ1</accession>
<evidence type="ECO:0000313" key="3">
    <source>
        <dbReference type="Proteomes" id="UP000371041"/>
    </source>
</evidence>
<evidence type="ECO:0000256" key="1">
    <source>
        <dbReference type="SAM" id="MobiDB-lite"/>
    </source>
</evidence>
<dbReference type="SUPFAM" id="SSF140459">
    <property type="entry name" value="PE/PPE dimer-like"/>
    <property type="match status" value="1"/>
</dbReference>
<organism evidence="2 3">
    <name type="scientific">Allosaccharopolyspora coralli</name>
    <dbReference type="NCBI Taxonomy" id="2665642"/>
    <lineage>
        <taxon>Bacteria</taxon>
        <taxon>Bacillati</taxon>
        <taxon>Actinomycetota</taxon>
        <taxon>Actinomycetes</taxon>
        <taxon>Pseudonocardiales</taxon>
        <taxon>Pseudonocardiaceae</taxon>
        <taxon>Allosaccharopolyspora</taxon>
    </lineage>
</organism>
<dbReference type="RefSeq" id="WP_154075186.1">
    <property type="nucleotide sequence ID" value="NZ_CP045929.1"/>
</dbReference>
<dbReference type="KEGG" id="sace:GIY23_02530"/>